<feature type="domain" description="Transglycosylase SLT" evidence="4">
    <location>
        <begin position="489"/>
        <end position="598"/>
    </location>
</feature>
<evidence type="ECO:0000256" key="3">
    <source>
        <dbReference type="SAM" id="SignalP"/>
    </source>
</evidence>
<evidence type="ECO:0000259" key="4">
    <source>
        <dbReference type="Pfam" id="PF01464"/>
    </source>
</evidence>
<keyword evidence="2 3" id="KW-0732">Signal</keyword>
<dbReference type="CDD" id="cd13401">
    <property type="entry name" value="Slt70-like"/>
    <property type="match status" value="1"/>
</dbReference>
<dbReference type="EMBL" id="CAKLDI010000001">
    <property type="protein sequence ID" value="CAH0532733.1"/>
    <property type="molecule type" value="Genomic_DNA"/>
</dbReference>
<feature type="chain" id="PRO_5045743251" evidence="3">
    <location>
        <begin position="27"/>
        <end position="647"/>
    </location>
</feature>
<feature type="signal peptide" evidence="3">
    <location>
        <begin position="1"/>
        <end position="26"/>
    </location>
</feature>
<dbReference type="Gene3D" id="1.10.530.10">
    <property type="match status" value="1"/>
</dbReference>
<dbReference type="RefSeq" id="WP_237464732.1">
    <property type="nucleotide sequence ID" value="NZ_CAKLDI010000001.1"/>
</dbReference>
<sequence length="647" mass="74684">MKVSLPRATIAAAMMWGVAVSSPAQASTTTETPLAKQRIYYIQAKLALDNAQWNTYQHLRQQITEYPLTPYLDYNAFIEQLPNKSLQEVTAFVTQYPDFPLTNTVRARYMQQLAKAGKWADFLTFQPEVPKSQYLQCHYYTAKYHTGDYSAAWQGAKKLWYSGRSVSGACDNLFERWQANGGRSNSQILDRMSLAYAYGNPKLITYLQKQLSSSVKAQGDEIADLYQNPDKAADFSKKSKVTKRNQRLVMAAMKRLTRKDIREAVSQYQRAMDGQHYNKAQRQEMAEFIAMRLVRSSDPALIAWREKVFAKSTHTPVIEQRIRLSMEKADWKGVERWIKKLPKSAQNTPKWTYWRARLAKQKGDHATAKKLLSGIVGQRDFYSAIAAEELGKTITYPTQQAPAKLTFTPETQKVIDRVEELLLVGKLNDAKREWEYLLARSDRQTQLNLAALAGEKEWHHFAIRATIMGRHWDQMSLRFPMAHRWWFTHYSQQQNVPWQTLIALARQESALQFNARSHVGARGLMQLMPATAKATARSIDYDFQGVDTLYNPEVNIRLGSAYLKQMLEKHENNRILAFASYNAGPHRVKQWLGRTQGEIDAVTFIETIPFNETRGYVQNVLMFEVYYRTLLNQPSQLLQPHEMARRY</sequence>
<keyword evidence="7" id="KW-1185">Reference proteome</keyword>
<dbReference type="GO" id="GO:0016829">
    <property type="term" value="F:lyase activity"/>
    <property type="evidence" value="ECO:0007669"/>
    <property type="project" value="UniProtKB-KW"/>
</dbReference>
<evidence type="ECO:0000313" key="6">
    <source>
        <dbReference type="EMBL" id="CAH0532733.1"/>
    </source>
</evidence>
<dbReference type="SUPFAM" id="SSF53955">
    <property type="entry name" value="Lysozyme-like"/>
    <property type="match status" value="1"/>
</dbReference>
<dbReference type="SUPFAM" id="SSF48435">
    <property type="entry name" value="Bacterial muramidases"/>
    <property type="match status" value="1"/>
</dbReference>
<dbReference type="InterPro" id="IPR008939">
    <property type="entry name" value="Lytic_TGlycosylase_superhlx_U"/>
</dbReference>
<dbReference type="PANTHER" id="PTHR37423">
    <property type="entry name" value="SOLUBLE LYTIC MUREIN TRANSGLYCOSYLASE-RELATED"/>
    <property type="match status" value="1"/>
</dbReference>
<accession>A0ABM8ZR03</accession>
<dbReference type="InterPro" id="IPR023346">
    <property type="entry name" value="Lysozyme-like_dom_sf"/>
</dbReference>
<name>A0ABM8ZR03_9VIBR</name>
<evidence type="ECO:0000313" key="7">
    <source>
        <dbReference type="Proteomes" id="UP000838672"/>
    </source>
</evidence>
<dbReference type="Proteomes" id="UP000838672">
    <property type="component" value="Unassembled WGS sequence"/>
</dbReference>
<evidence type="ECO:0000259" key="5">
    <source>
        <dbReference type="Pfam" id="PF14718"/>
    </source>
</evidence>
<organism evidence="6 7">
    <name type="scientific">Vibrio stylophorae</name>
    <dbReference type="NCBI Taxonomy" id="659351"/>
    <lineage>
        <taxon>Bacteria</taxon>
        <taxon>Pseudomonadati</taxon>
        <taxon>Pseudomonadota</taxon>
        <taxon>Gammaproteobacteria</taxon>
        <taxon>Vibrionales</taxon>
        <taxon>Vibrionaceae</taxon>
        <taxon>Vibrio</taxon>
    </lineage>
</organism>
<comment type="caution">
    <text evidence="6">The sequence shown here is derived from an EMBL/GenBank/DDBJ whole genome shotgun (WGS) entry which is preliminary data.</text>
</comment>
<gene>
    <name evidence="6" type="primary">slt</name>
    <name evidence="6" type="ORF">VST7929_00578</name>
</gene>
<dbReference type="Pfam" id="PF01464">
    <property type="entry name" value="SLT"/>
    <property type="match status" value="1"/>
</dbReference>
<feature type="domain" description="Lytic transglycosylase superhelical linker" evidence="5">
    <location>
        <begin position="412"/>
        <end position="475"/>
    </location>
</feature>
<dbReference type="PANTHER" id="PTHR37423:SF5">
    <property type="entry name" value="SOLUBLE LYTIC MUREIN TRANSGLYCOSYLASE"/>
    <property type="match status" value="1"/>
</dbReference>
<comment type="similarity">
    <text evidence="1">Belongs to the transglycosylase Slt family.</text>
</comment>
<evidence type="ECO:0000256" key="1">
    <source>
        <dbReference type="ARBA" id="ARBA00007734"/>
    </source>
</evidence>
<dbReference type="NCBIfam" id="NF008631">
    <property type="entry name" value="PRK11619.1"/>
    <property type="match status" value="1"/>
</dbReference>
<dbReference type="InterPro" id="IPR037061">
    <property type="entry name" value="Lytic_TGlycoase_superhlx_L_sf"/>
</dbReference>
<keyword evidence="6" id="KW-0456">Lyase</keyword>
<dbReference type="InterPro" id="IPR008258">
    <property type="entry name" value="Transglycosylase_SLT_dom_1"/>
</dbReference>
<evidence type="ECO:0000256" key="2">
    <source>
        <dbReference type="ARBA" id="ARBA00022729"/>
    </source>
</evidence>
<dbReference type="Pfam" id="PF14718">
    <property type="entry name" value="SLT_L"/>
    <property type="match status" value="1"/>
</dbReference>
<reference evidence="6" key="1">
    <citation type="submission" date="2021-11" db="EMBL/GenBank/DDBJ databases">
        <authorList>
            <person name="Rodrigo-Torres L."/>
            <person name="Arahal R. D."/>
            <person name="Lucena T."/>
        </authorList>
    </citation>
    <scope>NUCLEOTIDE SEQUENCE</scope>
    <source>
        <strain evidence="6">CECT 7929</strain>
    </source>
</reference>
<dbReference type="InterPro" id="IPR012289">
    <property type="entry name" value="Lytic_TGlycosylase_superhlx_L"/>
</dbReference>
<dbReference type="Gene3D" id="1.25.20.10">
    <property type="entry name" value="Bacterial muramidases"/>
    <property type="match status" value="1"/>
</dbReference>
<proteinExistence type="inferred from homology"/>
<dbReference type="Gene3D" id="1.10.1240.20">
    <property type="entry name" value="Lytic transglycosylase, superhelical linker domain"/>
    <property type="match status" value="1"/>
</dbReference>
<dbReference type="EC" id="4.2.2.-" evidence="6"/>
<protein>
    <submittedName>
        <fullName evidence="6">Soluble lytic murein transglycosylase</fullName>
        <ecNumber evidence="6">4.2.2.-</ecNumber>
    </submittedName>
</protein>